<dbReference type="EMBL" id="KN835251">
    <property type="protein sequence ID" value="KIK41990.1"/>
    <property type="molecule type" value="Genomic_DNA"/>
</dbReference>
<dbReference type="HOGENOM" id="CLU_2086362_0_0_1"/>
<dbReference type="Proteomes" id="UP000054485">
    <property type="component" value="Unassembled WGS sequence"/>
</dbReference>
<protein>
    <submittedName>
        <fullName evidence="1">Uncharacterized protein</fullName>
    </submittedName>
</protein>
<dbReference type="OrthoDB" id="10598239at2759"/>
<name>A0A0C9ZW44_9AGAM</name>
<sequence>MGNIKRWDWSLTIHCRHARTSHESAGCLAIRLSIVINAFHGDALGVLLLLFADSILYQTRASLTNVEDCRVWYDYRTTGAQNLTAFTSSQGEEQFPVSSHSNVSCSKVKCKVANVPS</sequence>
<dbReference type="InParanoid" id="A0A0C9ZW44"/>
<evidence type="ECO:0000313" key="1">
    <source>
        <dbReference type="EMBL" id="KIK41990.1"/>
    </source>
</evidence>
<gene>
    <name evidence="1" type="ORF">CY34DRAFT_805426</name>
</gene>
<organism evidence="1 2">
    <name type="scientific">Suillus luteus UH-Slu-Lm8-n1</name>
    <dbReference type="NCBI Taxonomy" id="930992"/>
    <lineage>
        <taxon>Eukaryota</taxon>
        <taxon>Fungi</taxon>
        <taxon>Dikarya</taxon>
        <taxon>Basidiomycota</taxon>
        <taxon>Agaricomycotina</taxon>
        <taxon>Agaricomycetes</taxon>
        <taxon>Agaricomycetidae</taxon>
        <taxon>Boletales</taxon>
        <taxon>Suillineae</taxon>
        <taxon>Suillaceae</taxon>
        <taxon>Suillus</taxon>
    </lineage>
</organism>
<dbReference type="AlphaFoldDB" id="A0A0C9ZW44"/>
<reference evidence="2" key="2">
    <citation type="submission" date="2015-01" db="EMBL/GenBank/DDBJ databases">
        <title>Evolutionary Origins and Diversification of the Mycorrhizal Mutualists.</title>
        <authorList>
            <consortium name="DOE Joint Genome Institute"/>
            <consortium name="Mycorrhizal Genomics Consortium"/>
            <person name="Kohler A."/>
            <person name="Kuo A."/>
            <person name="Nagy L.G."/>
            <person name="Floudas D."/>
            <person name="Copeland A."/>
            <person name="Barry K.W."/>
            <person name="Cichocki N."/>
            <person name="Veneault-Fourrey C."/>
            <person name="LaButti K."/>
            <person name="Lindquist E.A."/>
            <person name="Lipzen A."/>
            <person name="Lundell T."/>
            <person name="Morin E."/>
            <person name="Murat C."/>
            <person name="Riley R."/>
            <person name="Ohm R."/>
            <person name="Sun H."/>
            <person name="Tunlid A."/>
            <person name="Henrissat B."/>
            <person name="Grigoriev I.V."/>
            <person name="Hibbett D.S."/>
            <person name="Martin F."/>
        </authorList>
    </citation>
    <scope>NUCLEOTIDE SEQUENCE [LARGE SCALE GENOMIC DNA]</scope>
    <source>
        <strain evidence="2">UH-Slu-Lm8-n1</strain>
    </source>
</reference>
<reference evidence="1 2" key="1">
    <citation type="submission" date="2014-04" db="EMBL/GenBank/DDBJ databases">
        <authorList>
            <consortium name="DOE Joint Genome Institute"/>
            <person name="Kuo A."/>
            <person name="Ruytinx J."/>
            <person name="Rineau F."/>
            <person name="Colpaert J."/>
            <person name="Kohler A."/>
            <person name="Nagy L.G."/>
            <person name="Floudas D."/>
            <person name="Copeland A."/>
            <person name="Barry K.W."/>
            <person name="Cichocki N."/>
            <person name="Veneault-Fourrey C."/>
            <person name="LaButti K."/>
            <person name="Lindquist E.A."/>
            <person name="Lipzen A."/>
            <person name="Lundell T."/>
            <person name="Morin E."/>
            <person name="Murat C."/>
            <person name="Sun H."/>
            <person name="Tunlid A."/>
            <person name="Henrissat B."/>
            <person name="Grigoriev I.V."/>
            <person name="Hibbett D.S."/>
            <person name="Martin F."/>
            <person name="Nordberg H.P."/>
            <person name="Cantor M.N."/>
            <person name="Hua S.X."/>
        </authorList>
    </citation>
    <scope>NUCLEOTIDE SEQUENCE [LARGE SCALE GENOMIC DNA]</scope>
    <source>
        <strain evidence="1 2">UH-Slu-Lm8-n1</strain>
    </source>
</reference>
<keyword evidence="2" id="KW-1185">Reference proteome</keyword>
<evidence type="ECO:0000313" key="2">
    <source>
        <dbReference type="Proteomes" id="UP000054485"/>
    </source>
</evidence>
<proteinExistence type="predicted"/>
<accession>A0A0C9ZW44</accession>